<dbReference type="Proteomes" id="UP000233782">
    <property type="component" value="Unassembled WGS sequence"/>
</dbReference>
<sequence>MKINRLFLQFLLISVLTLGLQASVQAQSPTPYGNEWIDYNKTYYKLKVVNTGLHRLSHGFLDSLGLAGTNPQHFQLFRRGKEVAIHVAGEADGRLDREDFIEFYGERNDGRLDQDLYKNPAHQPHQLYSLYTDTAAYFLTVNPAGGKRMQEVNPSPAGKTPEPYVLRKVTQYFVDRYYDGKIYGTTKSQLSWIDTGEGFTATGSASAKNYNLASVTGVVPTGPKPLVKFNLIGVSAATQTGLINVMPAVGGAREVSSFMFGAFGHQHVKSHIEFSDILADGRVTFRVVPNAVQKSNVSMSNIELTFPQKTELTTNSVLFYTDSTRAANPYYEVGLAPVATFAYDVSDSYSPVRIEGRVSGNGKGFVIPTRSGASSKVLVANSAKALKPTGKTEHIRFRRIVPSSHNYIILTNKRLMKVAAGTQRPAPLEYASYRASSVGGGYDTLLVYMDQVVDQFHYGEFSSNAIRKFMTYLQTSDRSKYLFIIGKGMKYAHADYRSIQDAHWTGAHNRYSFYHIDGRHPKVHEMDLVPTGMLPASDVFFTSDFRNNRFEPKVPTGRLPATSAENIIAYLNKVKEHEALPEGLAWRKNILQLGGGSGSTQINQFKRWLNEHKVVAEGPLFGGNVIEKYRFDSSQPTAYVNVSEEVNAGLSLITFYGHSSVDVSDIEIGFASANLNGYRNKGKYPAILMNGCYSGDAFFYRSVSFGEDWLITPDRGAISFMAQSYIGGDEPLNRFSKEFYHLAFTDNNYYGHTIGDIHKETIRRYSNSITSFNNEEYITTMTQMVLQGDPAVKLYAPSKPDYAYYNNNYSLKELSGAAPTAVSKNYVLRVNVINLGKAISDSLSVSIKRILPSGKELTPVLQKVKPIYNREQIEIVLPNTDSTGIGINKFEIILDATSQFDELNEDNNSLIIRHFLPSSGISLLAPMEFSIVNSQSVDLFVQSTQLRAEPKGVYFELDTISTFTSAIKKTYSTQAGVVPTWKVDLPIQNLDNDSTVFFWRARFDSFEAEEDTVWVMSSFRYVKDNAGGWSQSHPDQIIKSDLDKIEVDDRGKLNFGVISRNIEIRAVGGDRRFDTTPYGIYIDGISEVDNSCGNFKGSSAPRMYFYVLDNKTLELTTVPGFAPCRWMSNNTYDFGNLDNATVRATMQRFMEAIPTGQHVVVMGINRVPFDQFSPELKAAFRSLGSELIDNISTGYPFAMVSQKGAATGTANEVSADLGSNIAPTSQEVMLVTKLQTYNTQGSITSTLIGPALSWGSLHHNIERYKAGNDSYKLKLFGIGADGARELLNDNIPAKAFDLSQVDAAKYPHLQLQAELSDTEDRSAPQLRQWMVYYQATPEGVIRPDLVEVNDEIIEQQANRGRVTMPMAFQNVTPYAFKDSITVEVTLTGEGIEPRVSRFKIEALGGNKTATFNYTMSTADLDGNYRLLMYVNPQLQPEQQYQNNIYEVNFGVKSKLHPIMDVAFDGVHIMDGELVSPSPLISITMKDENKHVFLENADAMEVYLEGTNIQGQYDVKKEAKASELRVSPADEKNDFRFEYKPERLETGTYTLTVRGRDASGKSAGSDYKINFEVDNESKITNFYPYPNPFSTKTQFIFTLTGGVIPSDFKIQIMTVTGKIVKEIMREEIGPIRIGNNKTEYAWDGTDMYGDKLANGVYLYRVVMPKDAEEMKHIWKKGDKGFVNGYGKVYILR</sequence>
<name>A0A2N3V427_9BACT</name>
<dbReference type="Pfam" id="PF15711">
    <property type="entry name" value="ILEI"/>
    <property type="match status" value="1"/>
</dbReference>
<proteinExistence type="predicted"/>
<feature type="signal peptide" evidence="1">
    <location>
        <begin position="1"/>
        <end position="26"/>
    </location>
</feature>
<gene>
    <name evidence="4" type="ORF">BD749_1325</name>
</gene>
<dbReference type="GO" id="GO:0006508">
    <property type="term" value="P:proteolysis"/>
    <property type="evidence" value="ECO:0007669"/>
    <property type="project" value="InterPro"/>
</dbReference>
<dbReference type="OrthoDB" id="9757650at2"/>
<dbReference type="InterPro" id="IPR039477">
    <property type="entry name" value="ILEI/PANDER_dom"/>
</dbReference>
<dbReference type="InterPro" id="IPR029030">
    <property type="entry name" value="Caspase-like_dom_sf"/>
</dbReference>
<reference evidence="4 5" key="1">
    <citation type="submission" date="2017-12" db="EMBL/GenBank/DDBJ databases">
        <title>Genomic Encyclopedia of Type Strains, Phase III (KMG-III): the genomes of soil and plant-associated and newly described type strains.</title>
        <authorList>
            <person name="Whitman W."/>
        </authorList>
    </citation>
    <scope>NUCLEOTIDE SEQUENCE [LARGE SCALE GENOMIC DNA]</scope>
    <source>
        <strain evidence="4 5">LP43</strain>
    </source>
</reference>
<evidence type="ECO:0000259" key="2">
    <source>
        <dbReference type="Pfam" id="PF01364"/>
    </source>
</evidence>
<dbReference type="Gene3D" id="2.60.40.4070">
    <property type="match status" value="1"/>
</dbReference>
<organism evidence="4 5">
    <name type="scientific">Pontibacter ramchanderi</name>
    <dbReference type="NCBI Taxonomy" id="1179743"/>
    <lineage>
        <taxon>Bacteria</taxon>
        <taxon>Pseudomonadati</taxon>
        <taxon>Bacteroidota</taxon>
        <taxon>Cytophagia</taxon>
        <taxon>Cytophagales</taxon>
        <taxon>Hymenobacteraceae</taxon>
        <taxon>Pontibacter</taxon>
    </lineage>
</organism>
<accession>A0A2N3V427</accession>
<evidence type="ECO:0000313" key="4">
    <source>
        <dbReference type="EMBL" id="PKV76372.1"/>
    </source>
</evidence>
<comment type="caution">
    <text evidence="4">The sequence shown here is derived from an EMBL/GenBank/DDBJ whole genome shotgun (WGS) entry which is preliminary data.</text>
</comment>
<dbReference type="CDD" id="cd02258">
    <property type="entry name" value="Peptidase_C25_N"/>
    <property type="match status" value="1"/>
</dbReference>
<evidence type="ECO:0000259" key="3">
    <source>
        <dbReference type="Pfam" id="PF15711"/>
    </source>
</evidence>
<keyword evidence="1" id="KW-0732">Signal</keyword>
<evidence type="ECO:0000313" key="5">
    <source>
        <dbReference type="Proteomes" id="UP000233782"/>
    </source>
</evidence>
<dbReference type="Gene3D" id="3.40.50.1460">
    <property type="match status" value="1"/>
</dbReference>
<protein>
    <submittedName>
        <fullName evidence="4">Interleukin-like EMT inducer protein</fullName>
    </submittedName>
</protein>
<dbReference type="Pfam" id="PF01364">
    <property type="entry name" value="Peptidase_C25"/>
    <property type="match status" value="1"/>
</dbReference>
<feature type="domain" description="Gingipain" evidence="2">
    <location>
        <begin position="407"/>
        <end position="794"/>
    </location>
</feature>
<dbReference type="EMBL" id="PJMU01000001">
    <property type="protein sequence ID" value="PKV76372.1"/>
    <property type="molecule type" value="Genomic_DNA"/>
</dbReference>
<dbReference type="InterPro" id="IPR001769">
    <property type="entry name" value="Gingipain"/>
</dbReference>
<feature type="chain" id="PRO_5015008152" evidence="1">
    <location>
        <begin position="27"/>
        <end position="1691"/>
    </location>
</feature>
<feature type="domain" description="ILEI/PANDER" evidence="3">
    <location>
        <begin position="1127"/>
        <end position="1205"/>
    </location>
</feature>
<keyword evidence="5" id="KW-1185">Reference proteome</keyword>
<dbReference type="SUPFAM" id="SSF52129">
    <property type="entry name" value="Caspase-like"/>
    <property type="match status" value="1"/>
</dbReference>
<evidence type="ECO:0000256" key="1">
    <source>
        <dbReference type="SAM" id="SignalP"/>
    </source>
</evidence>
<dbReference type="GO" id="GO:0008234">
    <property type="term" value="F:cysteine-type peptidase activity"/>
    <property type="evidence" value="ECO:0007669"/>
    <property type="project" value="InterPro"/>
</dbReference>